<keyword evidence="2" id="KW-0238">DNA-binding</keyword>
<dbReference type="AlphaFoldDB" id="A0A4Q9DVG1"/>
<reference evidence="8 9" key="1">
    <citation type="submission" date="2019-02" db="EMBL/GenBank/DDBJ databases">
        <title>Paenibacillus sp. nov., isolated from surface-sterilized tissue of Thalictrum simplex L.</title>
        <authorList>
            <person name="Tuo L."/>
        </authorList>
    </citation>
    <scope>NUCLEOTIDE SEQUENCE [LARGE SCALE GENOMIC DNA]</scope>
    <source>
        <strain evidence="8 9">N2SHLJ1</strain>
    </source>
</reference>
<dbReference type="InterPro" id="IPR041522">
    <property type="entry name" value="CdaR_GGDEF"/>
</dbReference>
<protein>
    <submittedName>
        <fullName evidence="8">Response regulator</fullName>
    </submittedName>
</protein>
<dbReference type="GO" id="GO:0000160">
    <property type="term" value="P:phosphorelay signal transduction system"/>
    <property type="evidence" value="ECO:0007669"/>
    <property type="project" value="InterPro"/>
</dbReference>
<proteinExistence type="predicted"/>
<evidence type="ECO:0000256" key="4">
    <source>
        <dbReference type="PROSITE-ProRule" id="PRU00169"/>
    </source>
</evidence>
<dbReference type="PROSITE" id="PS01124">
    <property type="entry name" value="HTH_ARAC_FAMILY_2"/>
    <property type="match status" value="1"/>
</dbReference>
<dbReference type="PANTHER" id="PTHR43280:SF2">
    <property type="entry name" value="HTH-TYPE TRANSCRIPTIONAL REGULATOR EXSA"/>
    <property type="match status" value="1"/>
</dbReference>
<evidence type="ECO:0000259" key="6">
    <source>
        <dbReference type="PROSITE" id="PS50110"/>
    </source>
</evidence>
<gene>
    <name evidence="8" type="ORF">EYB31_12130</name>
</gene>
<feature type="domain" description="HTH araC/xylS-type" evidence="5">
    <location>
        <begin position="442"/>
        <end position="540"/>
    </location>
</feature>
<evidence type="ECO:0000259" key="7">
    <source>
        <dbReference type="PROSITE" id="PS50887"/>
    </source>
</evidence>
<feature type="domain" description="GGDEF" evidence="7">
    <location>
        <begin position="181"/>
        <end position="315"/>
    </location>
</feature>
<dbReference type="PROSITE" id="PS50110">
    <property type="entry name" value="RESPONSE_REGULATORY"/>
    <property type="match status" value="1"/>
</dbReference>
<dbReference type="Pfam" id="PF12833">
    <property type="entry name" value="HTH_18"/>
    <property type="match status" value="1"/>
</dbReference>
<dbReference type="Gene3D" id="1.10.10.60">
    <property type="entry name" value="Homeodomain-like"/>
    <property type="match status" value="2"/>
</dbReference>
<dbReference type="GO" id="GO:0043565">
    <property type="term" value="F:sequence-specific DNA binding"/>
    <property type="evidence" value="ECO:0007669"/>
    <property type="project" value="InterPro"/>
</dbReference>
<feature type="domain" description="Response regulatory" evidence="6">
    <location>
        <begin position="3"/>
        <end position="120"/>
    </location>
</feature>
<dbReference type="OrthoDB" id="9794370at2"/>
<name>A0A4Q9DVG1_9BACL</name>
<comment type="caution">
    <text evidence="8">The sequence shown here is derived from an EMBL/GenBank/DDBJ whole genome shotgun (WGS) entry which is preliminary data.</text>
</comment>
<keyword evidence="9" id="KW-1185">Reference proteome</keyword>
<sequence>MLKVLIVDDQAVSRTDLKTMLDWENCGFYIYGEAHNGIYAMQLMEKEVPDIVITDINMPGMNGLGLIELLERDYPQVRIVVLSAYDDFEFVRQSMKRGAMDYVLKHRLNAPLLLELLKAAENSILMYRNERDKQHEMVQVLTIRKNMQRQELIKKLLEGSLPDRADALGQIRMLDVAMDTENLMVAAAEIDDFPFIEEKFSSKEIDVLVQTFLDISCEMLSDWDKSVISPMGGGKFAIILSMGRNHSRMYIYNQLYTFLNRIRSEIKKYLNMTASFGVSDVCRDIMQLHQAYNEAASILKDKFHKGKNGIYIESAGSSKHEEGFFSLDIKDEKAIYAALKNQDFESVKRLIGSVFDKISSLRLSSKSTLMICAELINIVNKASKDAGVDMSKLYTAGDIPYHLMQKYEVLMDMKTWILNLYDRLIHILQQMKILSSYSEVTQRAVEYIHRNYNNDVSLQDAADYAGVSGSYISRLFKEECRMGFTEYVNHVRVEHAKRHIEQGELKLKEIVSHVGFNNYNYFFKVFKEVAGMTPLEYETTCRK</sequence>
<dbReference type="InterPro" id="IPR009057">
    <property type="entry name" value="Homeodomain-like_sf"/>
</dbReference>
<dbReference type="EMBL" id="SIRE01000008">
    <property type="protein sequence ID" value="TBL78971.1"/>
    <property type="molecule type" value="Genomic_DNA"/>
</dbReference>
<dbReference type="InterPro" id="IPR011006">
    <property type="entry name" value="CheY-like_superfamily"/>
</dbReference>
<dbReference type="Pfam" id="PF00072">
    <property type="entry name" value="Response_reg"/>
    <property type="match status" value="1"/>
</dbReference>
<dbReference type="SUPFAM" id="SSF55073">
    <property type="entry name" value="Nucleotide cyclase"/>
    <property type="match status" value="1"/>
</dbReference>
<evidence type="ECO:0000313" key="9">
    <source>
        <dbReference type="Proteomes" id="UP000293142"/>
    </source>
</evidence>
<dbReference type="InterPro" id="IPR001789">
    <property type="entry name" value="Sig_transdc_resp-reg_receiver"/>
</dbReference>
<organism evidence="8 9">
    <name type="scientific">Paenibacillus thalictri</name>
    <dbReference type="NCBI Taxonomy" id="2527873"/>
    <lineage>
        <taxon>Bacteria</taxon>
        <taxon>Bacillati</taxon>
        <taxon>Bacillota</taxon>
        <taxon>Bacilli</taxon>
        <taxon>Bacillales</taxon>
        <taxon>Paenibacillaceae</taxon>
        <taxon>Paenibacillus</taxon>
    </lineage>
</organism>
<accession>A0A4Q9DVG1</accession>
<dbReference type="Pfam" id="PF17853">
    <property type="entry name" value="GGDEF_2"/>
    <property type="match status" value="1"/>
</dbReference>
<evidence type="ECO:0000313" key="8">
    <source>
        <dbReference type="EMBL" id="TBL78971.1"/>
    </source>
</evidence>
<dbReference type="Gene3D" id="3.40.50.2300">
    <property type="match status" value="1"/>
</dbReference>
<dbReference type="Proteomes" id="UP000293142">
    <property type="component" value="Unassembled WGS sequence"/>
</dbReference>
<dbReference type="SUPFAM" id="SSF46689">
    <property type="entry name" value="Homeodomain-like"/>
    <property type="match status" value="2"/>
</dbReference>
<dbReference type="PANTHER" id="PTHR43280">
    <property type="entry name" value="ARAC-FAMILY TRANSCRIPTIONAL REGULATOR"/>
    <property type="match status" value="1"/>
</dbReference>
<dbReference type="SMART" id="SM00448">
    <property type="entry name" value="REC"/>
    <property type="match status" value="1"/>
</dbReference>
<dbReference type="SUPFAM" id="SSF52172">
    <property type="entry name" value="CheY-like"/>
    <property type="match status" value="1"/>
</dbReference>
<dbReference type="GO" id="GO:0003700">
    <property type="term" value="F:DNA-binding transcription factor activity"/>
    <property type="evidence" value="ECO:0007669"/>
    <property type="project" value="InterPro"/>
</dbReference>
<keyword evidence="1" id="KW-0805">Transcription regulation</keyword>
<dbReference type="InterPro" id="IPR043128">
    <property type="entry name" value="Rev_trsase/Diguanyl_cyclase"/>
</dbReference>
<keyword evidence="3" id="KW-0804">Transcription</keyword>
<dbReference type="Gene3D" id="3.30.70.270">
    <property type="match status" value="1"/>
</dbReference>
<dbReference type="InterPro" id="IPR000160">
    <property type="entry name" value="GGDEF_dom"/>
</dbReference>
<dbReference type="InterPro" id="IPR029787">
    <property type="entry name" value="Nucleotide_cyclase"/>
</dbReference>
<feature type="modified residue" description="4-aspartylphosphate" evidence="4">
    <location>
        <position position="55"/>
    </location>
</feature>
<evidence type="ECO:0000256" key="2">
    <source>
        <dbReference type="ARBA" id="ARBA00023125"/>
    </source>
</evidence>
<evidence type="ECO:0000256" key="3">
    <source>
        <dbReference type="ARBA" id="ARBA00023163"/>
    </source>
</evidence>
<dbReference type="InterPro" id="IPR018060">
    <property type="entry name" value="HTH_AraC"/>
</dbReference>
<evidence type="ECO:0000256" key="1">
    <source>
        <dbReference type="ARBA" id="ARBA00023015"/>
    </source>
</evidence>
<keyword evidence="4" id="KW-0597">Phosphoprotein</keyword>
<dbReference type="CDD" id="cd17536">
    <property type="entry name" value="REC_YesN-like"/>
    <property type="match status" value="1"/>
</dbReference>
<dbReference type="PROSITE" id="PS50887">
    <property type="entry name" value="GGDEF"/>
    <property type="match status" value="1"/>
</dbReference>
<evidence type="ECO:0000259" key="5">
    <source>
        <dbReference type="PROSITE" id="PS01124"/>
    </source>
</evidence>
<dbReference type="RefSeq" id="WP_131013607.1">
    <property type="nucleotide sequence ID" value="NZ_SIRE01000008.1"/>
</dbReference>
<dbReference type="SMART" id="SM00342">
    <property type="entry name" value="HTH_ARAC"/>
    <property type="match status" value="1"/>
</dbReference>